<evidence type="ECO:0000313" key="4">
    <source>
        <dbReference type="Proteomes" id="UP000287033"/>
    </source>
</evidence>
<evidence type="ECO:0000259" key="2">
    <source>
        <dbReference type="SMART" id="SM00458"/>
    </source>
</evidence>
<dbReference type="AlphaFoldDB" id="A0A401SDA2"/>
<accession>A0A401SDA2</accession>
<keyword evidence="1" id="KW-0472">Membrane</keyword>
<organism evidence="3 4">
    <name type="scientific">Chiloscyllium punctatum</name>
    <name type="common">Brownbanded bambooshark</name>
    <name type="synonym">Hemiscyllium punctatum</name>
    <dbReference type="NCBI Taxonomy" id="137246"/>
    <lineage>
        <taxon>Eukaryota</taxon>
        <taxon>Metazoa</taxon>
        <taxon>Chordata</taxon>
        <taxon>Craniata</taxon>
        <taxon>Vertebrata</taxon>
        <taxon>Chondrichthyes</taxon>
        <taxon>Elasmobranchii</taxon>
        <taxon>Galeomorphii</taxon>
        <taxon>Galeoidea</taxon>
        <taxon>Orectolobiformes</taxon>
        <taxon>Hemiscylliidae</taxon>
        <taxon>Chiloscyllium</taxon>
    </lineage>
</organism>
<gene>
    <name evidence="3" type="ORF">chiPu_0006763</name>
</gene>
<dbReference type="OrthoDB" id="9899510at2759"/>
<dbReference type="Proteomes" id="UP000287033">
    <property type="component" value="Unassembled WGS sequence"/>
</dbReference>
<protein>
    <recommendedName>
        <fullName evidence="2">Ricin B lectin domain-containing protein</fullName>
    </recommendedName>
</protein>
<dbReference type="SUPFAM" id="SSF50370">
    <property type="entry name" value="Ricin B-like lectins"/>
    <property type="match status" value="1"/>
</dbReference>
<dbReference type="InterPro" id="IPR052678">
    <property type="entry name" value="OST-beta_subunit"/>
</dbReference>
<dbReference type="Gene3D" id="2.80.10.50">
    <property type="match status" value="1"/>
</dbReference>
<dbReference type="Pfam" id="PF00652">
    <property type="entry name" value="Ricin_B_lectin"/>
    <property type="match status" value="1"/>
</dbReference>
<evidence type="ECO:0000313" key="3">
    <source>
        <dbReference type="EMBL" id="GCC28333.1"/>
    </source>
</evidence>
<dbReference type="OMA" id="QEWRWLP"/>
<dbReference type="SMART" id="SM00458">
    <property type="entry name" value="RICIN"/>
    <property type="match status" value="1"/>
</dbReference>
<dbReference type="PANTHER" id="PTHR36129:SF2">
    <property type="entry name" value="RICIN B LECTIN DOMAIN-CONTAINING PROTEIN"/>
    <property type="match status" value="1"/>
</dbReference>
<keyword evidence="1" id="KW-1133">Transmembrane helix</keyword>
<comment type="caution">
    <text evidence="3">The sequence shown here is derived from an EMBL/GenBank/DDBJ whole genome shotgun (WGS) entry which is preliminary data.</text>
</comment>
<dbReference type="InterPro" id="IPR035992">
    <property type="entry name" value="Ricin_B-like_lectins"/>
</dbReference>
<reference evidence="3 4" key="1">
    <citation type="journal article" date="2018" name="Nat. Ecol. Evol.">
        <title>Shark genomes provide insights into elasmobranch evolution and the origin of vertebrates.</title>
        <authorList>
            <person name="Hara Y"/>
            <person name="Yamaguchi K"/>
            <person name="Onimaru K"/>
            <person name="Kadota M"/>
            <person name="Koyanagi M"/>
            <person name="Keeley SD"/>
            <person name="Tatsumi K"/>
            <person name="Tanaka K"/>
            <person name="Motone F"/>
            <person name="Kageyama Y"/>
            <person name="Nozu R"/>
            <person name="Adachi N"/>
            <person name="Nishimura O"/>
            <person name="Nakagawa R"/>
            <person name="Tanegashima C"/>
            <person name="Kiyatake I"/>
            <person name="Matsumoto R"/>
            <person name="Murakumo K"/>
            <person name="Nishida K"/>
            <person name="Terakita A"/>
            <person name="Kuratani S"/>
            <person name="Sato K"/>
            <person name="Hyodo S Kuraku.S."/>
        </authorList>
    </citation>
    <scope>NUCLEOTIDE SEQUENCE [LARGE SCALE GENOMIC DNA]</scope>
</reference>
<evidence type="ECO:0000256" key="1">
    <source>
        <dbReference type="SAM" id="Phobius"/>
    </source>
</evidence>
<dbReference type="InterPro" id="IPR000772">
    <property type="entry name" value="Ricin_B_lectin"/>
</dbReference>
<keyword evidence="4" id="KW-1185">Reference proteome</keyword>
<proteinExistence type="predicted"/>
<keyword evidence="1" id="KW-0812">Transmembrane</keyword>
<dbReference type="PROSITE" id="PS50231">
    <property type="entry name" value="RICIN_B_LECTIN"/>
    <property type="match status" value="1"/>
</dbReference>
<name>A0A401SDA2_CHIPU</name>
<dbReference type="EMBL" id="BEZZ01000199">
    <property type="protein sequence ID" value="GCC28333.1"/>
    <property type="molecule type" value="Genomic_DNA"/>
</dbReference>
<sequence length="297" mass="34177">MKSVIMVLYIFYLFQIERFEGFNIKNMHLDKCIRANNEKNRISLTDCNPDSEQQQWRWDSHLNSIVSLKTEQCLTVHKANKFGTVKLEPCASGQLQAWICSKRGHLTLEGFSLHLSIKHGTNKVHISHEKGKLSKWRTLKDQIICKEANNHIWQHEGHHIEVTETQTENIEKSTYIPMINNVSDASYPTFENITHLKENDKTVRFKLSDDTTWKVTMLILGAIMLMLGLIILPLNVLYHNQKKKSHAGIVADSADEKTSLTTGLKLQHDVSRSPSLRHGEILIEWKDGKITPLFDDN</sequence>
<dbReference type="PANTHER" id="PTHR36129">
    <property type="entry name" value="ORGANIC SOLUTE TRANSPORTER SUBUNIT BETA-RELATED"/>
    <property type="match status" value="1"/>
</dbReference>
<feature type="transmembrane region" description="Helical" evidence="1">
    <location>
        <begin position="215"/>
        <end position="238"/>
    </location>
</feature>
<feature type="domain" description="Ricin B lectin" evidence="2">
    <location>
        <begin position="19"/>
        <end position="139"/>
    </location>
</feature>